<gene>
    <name evidence="8" type="ORF">CCH79_00008666</name>
</gene>
<feature type="compositionally biased region" description="Basic and acidic residues" evidence="6">
    <location>
        <begin position="912"/>
        <end position="945"/>
    </location>
</feature>
<dbReference type="PROSITE" id="PS51391">
    <property type="entry name" value="CID"/>
    <property type="match status" value="1"/>
</dbReference>
<dbReference type="AlphaFoldDB" id="A0A315UUV4"/>
<dbReference type="Pfam" id="PF04818">
    <property type="entry name" value="CID"/>
    <property type="match status" value="1"/>
</dbReference>
<keyword evidence="3" id="KW-0007">Acetylation</keyword>
<name>A0A315UUV4_GAMAF</name>
<evidence type="ECO:0000256" key="6">
    <source>
        <dbReference type="SAM" id="MobiDB-lite"/>
    </source>
</evidence>
<protein>
    <recommendedName>
        <fullName evidence="5">Regulation of nuclear pre-mRNA domain-containing protein 2</fullName>
    </recommendedName>
</protein>
<dbReference type="STRING" id="33528.ENSGAFP00000006150"/>
<feature type="domain" description="CID" evidence="7">
    <location>
        <begin position="5"/>
        <end position="138"/>
    </location>
</feature>
<dbReference type="InterPro" id="IPR008942">
    <property type="entry name" value="ENTH_VHS"/>
</dbReference>
<feature type="compositionally biased region" description="Pro residues" evidence="6">
    <location>
        <begin position="993"/>
        <end position="1005"/>
    </location>
</feature>
<feature type="region of interest" description="Disordered" evidence="6">
    <location>
        <begin position="664"/>
        <end position="694"/>
    </location>
</feature>
<keyword evidence="1" id="KW-0488">Methylation</keyword>
<comment type="caution">
    <text evidence="8">The sequence shown here is derived from an EMBL/GenBank/DDBJ whole genome shotgun (WGS) entry which is preliminary data.</text>
</comment>
<sequence length="1109" mass="120183">MAAGTGGSLEATLDKRFRGLTNTMDSIQGLSTWCIENKKYHSLIVRQWVKCLRKSNASHRLNLLYLANDVIQNCKRKNAINYRTAFAEVLPDAFQLVKLEGDPKTMKSVERILSIWEEREVYSGTLVTDLRNILVKEESPPETPVEQKAPVESKADLRSKVVAEFVPQAFIDQLTKYKKSLEEVDIREKQLAAMRVDIFSSEALRKLKDKAGGKKFSRDFEEGSAQLHEFVRFFEKQSKTAPALLEALGNADIFYEMQYKEVKIVANAYQTFANRVSHLKRKLDALKSTLPDLDESPIPSPTADAPSPTGSESPFHGLDLANPDPDLDGSLMEDDAEPPAPSPLSSPGASPRQAEPIGEDDNREVEDMELSEDEMDSGGIIVEEQKQSLTQPAVSTPIPAKSEPSAATELQVKTPAASSAVPAEVPAALPATIPATDSSAVPPLIPSPADVPTNILPTVPASVPTAVSAAALESVDLGKIGSILNSLGPVIKTTTAAVENRPAAPPLLPKPSAPLVPQDASSLVNILSKVDVSPADLLSALSKVQSQSSLKGVTPLLSPNMAPDLFPPGKIASSHPSSSASAAPPRSTSLSFPPPVHSAQQNSQPAPKASALVQALHRDMDLSADPEPSISSTSLESKIHNFLQGNPAFSAFDQSFPTNRAVRGENFSPVTGTDNQEGTPVRDEGGGTPTQDEMMDKPVAVPFSSGKNLSTVDKAANALPVAFENKNPNNPRHVAHPLPGLAQNGQIFQPFPIGNQEMLESGIPAPAAHYQHVSVHPGGPGAAGGTGGSQTIEGFQRTNEQSWFGDPHPEGGSRQPGGYNMLASGLGDNTTGLYPYQQEQTPEQLPPVAPAFFRATLPPVPKVPPPPPLTFEPLLTPPVGGLMNPPQQELAPNIGNRGDNFSNMVVHDHQHTYPDDLFHDPHCQQQPHQEDMPYHDDEHFLHDDPYYPPDDAYFRPGSPPRPPPPHPYPRGRGHLSPPLSSPKDPYFAHEQHNPPPPRQFMPRRPPPPHHEMRHPIQRPPPPRPPHLSRHPPPRGPPRAPFPRFNGPDPRFRGKRPGPRGGGLMFPPKRPFLPPREHQRTFQKSEMEKNGGEEGKTDKIPGRPEKAAEL</sequence>
<evidence type="ECO:0000256" key="4">
    <source>
        <dbReference type="ARBA" id="ARBA00062892"/>
    </source>
</evidence>
<feature type="compositionally biased region" description="Basic and acidic residues" evidence="6">
    <location>
        <begin position="1074"/>
        <end position="1109"/>
    </location>
</feature>
<evidence type="ECO:0000256" key="1">
    <source>
        <dbReference type="ARBA" id="ARBA00022481"/>
    </source>
</evidence>
<dbReference type="Gene3D" id="6.10.250.2560">
    <property type="match status" value="1"/>
</dbReference>
<dbReference type="SUPFAM" id="SSF48464">
    <property type="entry name" value="ENTH/VHS domain"/>
    <property type="match status" value="1"/>
</dbReference>
<dbReference type="PANTHER" id="PTHR12460:SF40">
    <property type="entry name" value="REGULATION OF NUCLEAR PRE-MRNA DOMAIN-CONTAINING PROTEIN 2"/>
    <property type="match status" value="1"/>
</dbReference>
<reference evidence="8 9" key="1">
    <citation type="journal article" date="2018" name="G3 (Bethesda)">
        <title>A High-Quality Reference Genome for the Invasive Mosquitofish Gambusia affinis Using a Chicago Library.</title>
        <authorList>
            <person name="Hoffberg S.L."/>
            <person name="Troendle N.J."/>
            <person name="Glenn T.C."/>
            <person name="Mahmud O."/>
            <person name="Louha S."/>
            <person name="Chalopin D."/>
            <person name="Bennetzen J.L."/>
            <person name="Mauricio R."/>
        </authorList>
    </citation>
    <scope>NUCLEOTIDE SEQUENCE [LARGE SCALE GENOMIC DNA]</scope>
    <source>
        <strain evidence="8">NE01/NJP1002.9</strain>
        <tissue evidence="8">Muscle</tissue>
    </source>
</reference>
<feature type="region of interest" description="Disordered" evidence="6">
    <location>
        <begin position="800"/>
        <end position="834"/>
    </location>
</feature>
<feature type="compositionally biased region" description="Polar residues" evidence="6">
    <location>
        <begin position="668"/>
        <end position="678"/>
    </location>
</feature>
<feature type="compositionally biased region" description="Acidic residues" evidence="6">
    <location>
        <begin position="357"/>
        <end position="374"/>
    </location>
</feature>
<evidence type="ECO:0000256" key="5">
    <source>
        <dbReference type="ARBA" id="ARBA00067342"/>
    </source>
</evidence>
<feature type="region of interest" description="Disordered" evidence="6">
    <location>
        <begin position="290"/>
        <end position="374"/>
    </location>
</feature>
<dbReference type="GO" id="GO:0000993">
    <property type="term" value="F:RNA polymerase II complex binding"/>
    <property type="evidence" value="ECO:0007669"/>
    <property type="project" value="TreeGrafter"/>
</dbReference>
<evidence type="ECO:0000256" key="2">
    <source>
        <dbReference type="ARBA" id="ARBA00022553"/>
    </source>
</evidence>
<proteinExistence type="predicted"/>
<dbReference type="InterPro" id="IPR006569">
    <property type="entry name" value="CID_dom"/>
</dbReference>
<keyword evidence="9" id="KW-1185">Reference proteome</keyword>
<dbReference type="FunFam" id="1.25.40.90:FF:000020">
    <property type="entry name" value="regulation of nuclear pre-mRNA domain-containing protein 2 isoform X1"/>
    <property type="match status" value="1"/>
</dbReference>
<feature type="compositionally biased region" description="Acidic residues" evidence="6">
    <location>
        <begin position="325"/>
        <end position="337"/>
    </location>
</feature>
<feature type="region of interest" description="Disordered" evidence="6">
    <location>
        <begin position="912"/>
        <end position="1109"/>
    </location>
</feature>
<feature type="region of interest" description="Disordered" evidence="6">
    <location>
        <begin position="553"/>
        <end position="610"/>
    </location>
</feature>
<evidence type="ECO:0000256" key="3">
    <source>
        <dbReference type="ARBA" id="ARBA00022990"/>
    </source>
</evidence>
<dbReference type="GO" id="GO:0031124">
    <property type="term" value="P:mRNA 3'-end processing"/>
    <property type="evidence" value="ECO:0007669"/>
    <property type="project" value="TreeGrafter"/>
</dbReference>
<dbReference type="Proteomes" id="UP000250572">
    <property type="component" value="Unassembled WGS sequence"/>
</dbReference>
<dbReference type="EMBL" id="NHOQ01002733">
    <property type="protein sequence ID" value="PWA15191.1"/>
    <property type="molecule type" value="Genomic_DNA"/>
</dbReference>
<keyword evidence="2" id="KW-0597">Phosphoprotein</keyword>
<evidence type="ECO:0000313" key="9">
    <source>
        <dbReference type="Proteomes" id="UP000250572"/>
    </source>
</evidence>
<dbReference type="Gene3D" id="1.25.40.90">
    <property type="match status" value="1"/>
</dbReference>
<organism evidence="8 9">
    <name type="scientific">Gambusia affinis</name>
    <name type="common">Western mosquitofish</name>
    <name type="synonym">Heterandria affinis</name>
    <dbReference type="NCBI Taxonomy" id="33528"/>
    <lineage>
        <taxon>Eukaryota</taxon>
        <taxon>Metazoa</taxon>
        <taxon>Chordata</taxon>
        <taxon>Craniata</taxon>
        <taxon>Vertebrata</taxon>
        <taxon>Euteleostomi</taxon>
        <taxon>Actinopterygii</taxon>
        <taxon>Neopterygii</taxon>
        <taxon>Teleostei</taxon>
        <taxon>Neoteleostei</taxon>
        <taxon>Acanthomorphata</taxon>
        <taxon>Ovalentaria</taxon>
        <taxon>Atherinomorphae</taxon>
        <taxon>Cyprinodontiformes</taxon>
        <taxon>Poeciliidae</taxon>
        <taxon>Poeciliinae</taxon>
        <taxon>Gambusia</taxon>
    </lineage>
</organism>
<dbReference type="PANTHER" id="PTHR12460">
    <property type="entry name" value="CYCLIN-DEPENDENT KINASE INHIBITOR-RELATED PROTEIN"/>
    <property type="match status" value="1"/>
</dbReference>
<feature type="region of interest" description="Disordered" evidence="6">
    <location>
        <begin position="387"/>
        <end position="410"/>
    </location>
</feature>
<dbReference type="SMART" id="SM00582">
    <property type="entry name" value="RPR"/>
    <property type="match status" value="1"/>
</dbReference>
<evidence type="ECO:0000313" key="8">
    <source>
        <dbReference type="EMBL" id="PWA15191.1"/>
    </source>
</evidence>
<evidence type="ECO:0000259" key="7">
    <source>
        <dbReference type="PROSITE" id="PS51391"/>
    </source>
</evidence>
<feature type="compositionally biased region" description="Pro residues" evidence="6">
    <location>
        <begin position="957"/>
        <end position="968"/>
    </location>
</feature>
<accession>A0A315UUV4</accession>
<feature type="compositionally biased region" description="Low complexity" evidence="6">
    <location>
        <begin position="572"/>
        <end position="591"/>
    </location>
</feature>
<comment type="subunit">
    <text evidence="4">Associates with the RNA polymerase II complex.</text>
</comment>